<dbReference type="OrthoDB" id="9787841at2"/>
<evidence type="ECO:0000256" key="3">
    <source>
        <dbReference type="ARBA" id="ARBA00022448"/>
    </source>
</evidence>
<dbReference type="Pfam" id="PF00528">
    <property type="entry name" value="BPD_transp_1"/>
    <property type="match status" value="1"/>
</dbReference>
<keyword evidence="7" id="KW-0029">Amino-acid transport</keyword>
<evidence type="ECO:0000256" key="1">
    <source>
        <dbReference type="ARBA" id="ARBA00004429"/>
    </source>
</evidence>
<dbReference type="SUPFAM" id="SSF161098">
    <property type="entry name" value="MetI-like"/>
    <property type="match status" value="1"/>
</dbReference>
<evidence type="ECO:0000313" key="13">
    <source>
        <dbReference type="EMBL" id="TCV96707.1"/>
    </source>
</evidence>
<evidence type="ECO:0000256" key="2">
    <source>
        <dbReference type="ARBA" id="ARBA00010072"/>
    </source>
</evidence>
<evidence type="ECO:0000256" key="11">
    <source>
        <dbReference type="RuleBase" id="RU363032"/>
    </source>
</evidence>
<dbReference type="RefSeq" id="WP_131865289.1">
    <property type="nucleotide sequence ID" value="NZ_SMCR01000004.1"/>
</dbReference>
<dbReference type="EMBL" id="SMCR01000004">
    <property type="protein sequence ID" value="TCV96707.1"/>
    <property type="molecule type" value="Genomic_DNA"/>
</dbReference>
<gene>
    <name evidence="13" type="ORF">EDC52_104147</name>
</gene>
<comment type="similarity">
    <text evidence="2">Belongs to the binding-protein-dependent transport system permease family. HisMQ subfamily.</text>
</comment>
<keyword evidence="9 11" id="KW-0472">Membrane</keyword>
<dbReference type="Proteomes" id="UP000295719">
    <property type="component" value="Unassembled WGS sequence"/>
</dbReference>
<evidence type="ECO:0000259" key="12">
    <source>
        <dbReference type="PROSITE" id="PS50928"/>
    </source>
</evidence>
<evidence type="ECO:0000313" key="14">
    <source>
        <dbReference type="Proteomes" id="UP000295719"/>
    </source>
</evidence>
<reference evidence="13 14" key="1">
    <citation type="submission" date="2019-03" db="EMBL/GenBank/DDBJ databases">
        <title>Genomic Encyclopedia of Type Strains, Phase IV (KMG-IV): sequencing the most valuable type-strain genomes for metagenomic binning, comparative biology and taxonomic classification.</title>
        <authorList>
            <person name="Goeker M."/>
        </authorList>
    </citation>
    <scope>NUCLEOTIDE SEQUENCE [LARGE SCALE GENOMIC DNA]</scope>
    <source>
        <strain evidence="13 14">DSM 19580</strain>
    </source>
</reference>
<sequence>MNWIIIVENRWLYIDGILLTLLLTLLSLSISFMLSLTLALFKQQGPRLLRAIIDLYSLVFRGTPLLIQLFLIYYGLAQFDLLRSSILWPWLSSPLVCVLLTFILNTTAYTTEIFTGGLRHLPGGELEAAKAYGMSLPTIIWRILLPAMLTRSLALYGNETIMMLHATSLASTVTLMEVTGVARNISLNHYIQFEPYVTAGLIYLVLTLGLVALFHYAEKRWAGYLRSPRN</sequence>
<keyword evidence="5" id="KW-0997">Cell inner membrane</keyword>
<dbReference type="InterPro" id="IPR043429">
    <property type="entry name" value="ArtM/GltK/GlnP/TcyL/YhdX-like"/>
</dbReference>
<evidence type="ECO:0000256" key="10">
    <source>
        <dbReference type="ARBA" id="ARBA00040319"/>
    </source>
</evidence>
<comment type="subcellular location">
    <subcellularLocation>
        <location evidence="1">Cell inner membrane</location>
        <topology evidence="1">Multi-pass membrane protein</topology>
    </subcellularLocation>
    <subcellularLocation>
        <location evidence="11">Cell membrane</location>
        <topology evidence="11">Multi-pass membrane protein</topology>
    </subcellularLocation>
</comment>
<evidence type="ECO:0000256" key="5">
    <source>
        <dbReference type="ARBA" id="ARBA00022519"/>
    </source>
</evidence>
<dbReference type="CDD" id="cd06261">
    <property type="entry name" value="TM_PBP2"/>
    <property type="match status" value="1"/>
</dbReference>
<dbReference type="InterPro" id="IPR010065">
    <property type="entry name" value="AA_ABC_transptr_permease_3TM"/>
</dbReference>
<proteinExistence type="inferred from homology"/>
<dbReference type="InterPro" id="IPR035906">
    <property type="entry name" value="MetI-like_sf"/>
</dbReference>
<dbReference type="AlphaFoldDB" id="A0A4R3YUM2"/>
<dbReference type="GO" id="GO:0043190">
    <property type="term" value="C:ATP-binding cassette (ABC) transporter complex"/>
    <property type="evidence" value="ECO:0007669"/>
    <property type="project" value="InterPro"/>
</dbReference>
<evidence type="ECO:0000256" key="8">
    <source>
        <dbReference type="ARBA" id="ARBA00022989"/>
    </source>
</evidence>
<dbReference type="PROSITE" id="PS50928">
    <property type="entry name" value="ABC_TM1"/>
    <property type="match status" value="1"/>
</dbReference>
<dbReference type="PANTHER" id="PTHR30614">
    <property type="entry name" value="MEMBRANE COMPONENT OF AMINO ACID ABC TRANSPORTER"/>
    <property type="match status" value="1"/>
</dbReference>
<dbReference type="PANTHER" id="PTHR30614:SF10">
    <property type="entry name" value="ARGININE ABC TRANSPORTER PERMEASE PROTEIN ARTM"/>
    <property type="match status" value="1"/>
</dbReference>
<dbReference type="GO" id="GO:0022857">
    <property type="term" value="F:transmembrane transporter activity"/>
    <property type="evidence" value="ECO:0007669"/>
    <property type="project" value="InterPro"/>
</dbReference>
<feature type="transmembrane region" description="Helical" evidence="11">
    <location>
        <begin position="196"/>
        <end position="217"/>
    </location>
</feature>
<name>A0A4R3YUM2_9GAMM</name>
<feature type="transmembrane region" description="Helical" evidence="11">
    <location>
        <begin position="17"/>
        <end position="41"/>
    </location>
</feature>
<dbReference type="NCBIfam" id="TIGR01726">
    <property type="entry name" value="HEQRo_perm_3TM"/>
    <property type="match status" value="1"/>
</dbReference>
<dbReference type="InterPro" id="IPR000515">
    <property type="entry name" value="MetI-like"/>
</dbReference>
<keyword evidence="4" id="KW-1003">Cell membrane</keyword>
<protein>
    <recommendedName>
        <fullName evidence="10">Arginine ABC transporter permease protein ArtM</fullName>
    </recommendedName>
</protein>
<feature type="transmembrane region" description="Helical" evidence="11">
    <location>
        <begin position="53"/>
        <end position="76"/>
    </location>
</feature>
<organism evidence="13 14">
    <name type="scientific">Biostraticola tofi</name>
    <dbReference type="NCBI Taxonomy" id="466109"/>
    <lineage>
        <taxon>Bacteria</taxon>
        <taxon>Pseudomonadati</taxon>
        <taxon>Pseudomonadota</taxon>
        <taxon>Gammaproteobacteria</taxon>
        <taxon>Enterobacterales</taxon>
        <taxon>Bruguierivoracaceae</taxon>
        <taxon>Biostraticola</taxon>
    </lineage>
</organism>
<comment type="caution">
    <text evidence="13">The sequence shown here is derived from an EMBL/GenBank/DDBJ whole genome shotgun (WGS) entry which is preliminary data.</text>
</comment>
<dbReference type="GO" id="GO:0006865">
    <property type="term" value="P:amino acid transport"/>
    <property type="evidence" value="ECO:0007669"/>
    <property type="project" value="UniProtKB-KW"/>
</dbReference>
<evidence type="ECO:0000256" key="6">
    <source>
        <dbReference type="ARBA" id="ARBA00022692"/>
    </source>
</evidence>
<evidence type="ECO:0000256" key="9">
    <source>
        <dbReference type="ARBA" id="ARBA00023136"/>
    </source>
</evidence>
<feature type="domain" description="ABC transmembrane type-1" evidence="12">
    <location>
        <begin position="17"/>
        <end position="214"/>
    </location>
</feature>
<accession>A0A4R3YUM2</accession>
<keyword evidence="8 11" id="KW-1133">Transmembrane helix</keyword>
<evidence type="ECO:0000256" key="7">
    <source>
        <dbReference type="ARBA" id="ARBA00022970"/>
    </source>
</evidence>
<keyword evidence="3 11" id="KW-0813">Transport</keyword>
<feature type="transmembrane region" description="Helical" evidence="11">
    <location>
        <begin position="88"/>
        <end position="110"/>
    </location>
</feature>
<keyword evidence="6 11" id="KW-0812">Transmembrane</keyword>
<keyword evidence="14" id="KW-1185">Reference proteome</keyword>
<dbReference type="Gene3D" id="1.10.3720.10">
    <property type="entry name" value="MetI-like"/>
    <property type="match status" value="1"/>
</dbReference>
<evidence type="ECO:0000256" key="4">
    <source>
        <dbReference type="ARBA" id="ARBA00022475"/>
    </source>
</evidence>